<evidence type="ECO:0000256" key="4">
    <source>
        <dbReference type="ARBA" id="ARBA00022475"/>
    </source>
</evidence>
<organism evidence="12 13">
    <name type="scientific">Spirosoma endbachense</name>
    <dbReference type="NCBI Taxonomy" id="2666025"/>
    <lineage>
        <taxon>Bacteria</taxon>
        <taxon>Pseudomonadati</taxon>
        <taxon>Bacteroidota</taxon>
        <taxon>Cytophagia</taxon>
        <taxon>Cytophagales</taxon>
        <taxon>Cytophagaceae</taxon>
        <taxon>Spirosoma</taxon>
    </lineage>
</organism>
<evidence type="ECO:0000256" key="7">
    <source>
        <dbReference type="ARBA" id="ARBA00022927"/>
    </source>
</evidence>
<proteinExistence type="inferred from homology"/>
<dbReference type="InterPro" id="IPR037682">
    <property type="entry name" value="TonB_C"/>
</dbReference>
<protein>
    <submittedName>
        <fullName evidence="12">TonB family protein</fullName>
    </submittedName>
</protein>
<dbReference type="InterPro" id="IPR051045">
    <property type="entry name" value="TonB-dependent_transducer"/>
</dbReference>
<keyword evidence="5" id="KW-0997">Cell inner membrane</keyword>
<dbReference type="NCBIfam" id="TIGR01352">
    <property type="entry name" value="tonB_Cterm"/>
    <property type="match status" value="1"/>
</dbReference>
<sequence length="137" mass="15061">MRTPVLIIVLLATFWLPLQAQTVQTDSSSTPDHLIYTVVQQQPEFPGGMSKLGQYISDNLRYPKAAQVAGLAGRVFIRFLITKQGAIEGVKVLKGVSPEIDAEAIRMVATMPNWVPGKVDGQAVDCFYNLPINFSVR</sequence>
<evidence type="ECO:0000256" key="2">
    <source>
        <dbReference type="ARBA" id="ARBA00006555"/>
    </source>
</evidence>
<evidence type="ECO:0000256" key="5">
    <source>
        <dbReference type="ARBA" id="ARBA00022519"/>
    </source>
</evidence>
<evidence type="ECO:0000259" key="11">
    <source>
        <dbReference type="PROSITE" id="PS52015"/>
    </source>
</evidence>
<comment type="similarity">
    <text evidence="2">Belongs to the TonB family.</text>
</comment>
<dbReference type="GO" id="GO:0098797">
    <property type="term" value="C:plasma membrane protein complex"/>
    <property type="evidence" value="ECO:0007669"/>
    <property type="project" value="TreeGrafter"/>
</dbReference>
<keyword evidence="13" id="KW-1185">Reference proteome</keyword>
<dbReference type="RefSeq" id="WP_162384993.1">
    <property type="nucleotide sequence ID" value="NZ_CP045997.1"/>
</dbReference>
<dbReference type="KEGG" id="senf:GJR95_05880"/>
<evidence type="ECO:0000256" key="3">
    <source>
        <dbReference type="ARBA" id="ARBA00022448"/>
    </source>
</evidence>
<keyword evidence="3" id="KW-0813">Transport</keyword>
<evidence type="ECO:0000313" key="12">
    <source>
        <dbReference type="EMBL" id="QHV94574.1"/>
    </source>
</evidence>
<dbReference type="GO" id="GO:0015031">
    <property type="term" value="P:protein transport"/>
    <property type="evidence" value="ECO:0007669"/>
    <property type="project" value="UniProtKB-KW"/>
</dbReference>
<evidence type="ECO:0000256" key="9">
    <source>
        <dbReference type="ARBA" id="ARBA00023136"/>
    </source>
</evidence>
<gene>
    <name evidence="12" type="ORF">GJR95_05880</name>
</gene>
<feature type="domain" description="TonB C-terminal" evidence="11">
    <location>
        <begin position="47"/>
        <end position="137"/>
    </location>
</feature>
<comment type="subcellular location">
    <subcellularLocation>
        <location evidence="1">Cell inner membrane</location>
        <topology evidence="1">Single-pass membrane protein</topology>
        <orientation evidence="1">Periplasmic side</orientation>
    </subcellularLocation>
</comment>
<keyword evidence="7" id="KW-0653">Protein transport</keyword>
<dbReference type="GO" id="GO:0030288">
    <property type="term" value="C:outer membrane-bounded periplasmic space"/>
    <property type="evidence" value="ECO:0007669"/>
    <property type="project" value="InterPro"/>
</dbReference>
<keyword evidence="8" id="KW-1133">Transmembrane helix</keyword>
<dbReference type="EMBL" id="CP045997">
    <property type="protein sequence ID" value="QHV94574.1"/>
    <property type="molecule type" value="Genomic_DNA"/>
</dbReference>
<evidence type="ECO:0000256" key="1">
    <source>
        <dbReference type="ARBA" id="ARBA00004383"/>
    </source>
</evidence>
<evidence type="ECO:0000256" key="6">
    <source>
        <dbReference type="ARBA" id="ARBA00022692"/>
    </source>
</evidence>
<dbReference type="PRINTS" id="PR01374">
    <property type="entry name" value="TONBPROTEIN"/>
</dbReference>
<reference evidence="12 13" key="1">
    <citation type="submission" date="2019-11" db="EMBL/GenBank/DDBJ databases">
        <title>Spirosoma endbachense sp. nov., isolated from a natural salt meadow.</title>
        <authorList>
            <person name="Rojas J."/>
            <person name="Ambika Manirajan B."/>
            <person name="Ratering S."/>
            <person name="Suarez C."/>
            <person name="Geissler-Plaum R."/>
            <person name="Schnell S."/>
        </authorList>
    </citation>
    <scope>NUCLEOTIDE SEQUENCE [LARGE SCALE GENOMIC DNA]</scope>
    <source>
        <strain evidence="12 13">I-24</strain>
    </source>
</reference>
<evidence type="ECO:0000256" key="10">
    <source>
        <dbReference type="SAM" id="SignalP"/>
    </source>
</evidence>
<feature type="signal peptide" evidence="10">
    <location>
        <begin position="1"/>
        <end position="20"/>
    </location>
</feature>
<feature type="chain" id="PRO_5027018996" evidence="10">
    <location>
        <begin position="21"/>
        <end position="137"/>
    </location>
</feature>
<name>A0A6P1VPM7_9BACT</name>
<dbReference type="GO" id="GO:0031992">
    <property type="term" value="F:energy transducer activity"/>
    <property type="evidence" value="ECO:0007669"/>
    <property type="project" value="InterPro"/>
</dbReference>
<dbReference type="InterPro" id="IPR006260">
    <property type="entry name" value="TonB/TolA_C"/>
</dbReference>
<dbReference type="Proteomes" id="UP000464577">
    <property type="component" value="Chromosome"/>
</dbReference>
<dbReference type="Gene3D" id="3.30.1150.10">
    <property type="match status" value="1"/>
</dbReference>
<dbReference type="PANTHER" id="PTHR33446">
    <property type="entry name" value="PROTEIN TONB-RELATED"/>
    <property type="match status" value="1"/>
</dbReference>
<dbReference type="InterPro" id="IPR003538">
    <property type="entry name" value="TonB"/>
</dbReference>
<dbReference type="GO" id="GO:0055085">
    <property type="term" value="P:transmembrane transport"/>
    <property type="evidence" value="ECO:0007669"/>
    <property type="project" value="InterPro"/>
</dbReference>
<dbReference type="SUPFAM" id="SSF74653">
    <property type="entry name" value="TolA/TonB C-terminal domain"/>
    <property type="match status" value="1"/>
</dbReference>
<dbReference type="AlphaFoldDB" id="A0A6P1VPM7"/>
<dbReference type="GO" id="GO:0015891">
    <property type="term" value="P:siderophore transport"/>
    <property type="evidence" value="ECO:0007669"/>
    <property type="project" value="InterPro"/>
</dbReference>
<dbReference type="PANTHER" id="PTHR33446:SF2">
    <property type="entry name" value="PROTEIN TONB"/>
    <property type="match status" value="1"/>
</dbReference>
<keyword evidence="6" id="KW-0812">Transmembrane</keyword>
<keyword evidence="4" id="KW-1003">Cell membrane</keyword>
<dbReference type="Pfam" id="PF03544">
    <property type="entry name" value="TonB_C"/>
    <property type="match status" value="1"/>
</dbReference>
<evidence type="ECO:0000256" key="8">
    <source>
        <dbReference type="ARBA" id="ARBA00022989"/>
    </source>
</evidence>
<keyword evidence="9" id="KW-0472">Membrane</keyword>
<dbReference type="PROSITE" id="PS52015">
    <property type="entry name" value="TONB_CTD"/>
    <property type="match status" value="1"/>
</dbReference>
<accession>A0A6P1VPM7</accession>
<evidence type="ECO:0000313" key="13">
    <source>
        <dbReference type="Proteomes" id="UP000464577"/>
    </source>
</evidence>
<keyword evidence="10" id="KW-0732">Signal</keyword>